<dbReference type="PANTHER" id="PTHR13318">
    <property type="entry name" value="PARTNER OF PAIRED, ISOFORM B-RELATED"/>
    <property type="match status" value="1"/>
</dbReference>
<dbReference type="OrthoDB" id="550575at2759"/>
<dbReference type="GO" id="GO:0019005">
    <property type="term" value="C:SCF ubiquitin ligase complex"/>
    <property type="evidence" value="ECO:0007669"/>
    <property type="project" value="TreeGrafter"/>
</dbReference>
<accession>A0A397T9D3</accession>
<dbReference type="Pfam" id="PF13516">
    <property type="entry name" value="LRR_6"/>
    <property type="match status" value="2"/>
</dbReference>
<dbReference type="EMBL" id="QKYT01000072">
    <property type="protein sequence ID" value="RIA94853.1"/>
    <property type="molecule type" value="Genomic_DNA"/>
</dbReference>
<dbReference type="GO" id="GO:0031146">
    <property type="term" value="P:SCF-dependent proteasomal ubiquitin-dependent protein catabolic process"/>
    <property type="evidence" value="ECO:0007669"/>
    <property type="project" value="TreeGrafter"/>
</dbReference>
<organism evidence="2 3">
    <name type="scientific">Glomus cerebriforme</name>
    <dbReference type="NCBI Taxonomy" id="658196"/>
    <lineage>
        <taxon>Eukaryota</taxon>
        <taxon>Fungi</taxon>
        <taxon>Fungi incertae sedis</taxon>
        <taxon>Mucoromycota</taxon>
        <taxon>Glomeromycotina</taxon>
        <taxon>Glomeromycetes</taxon>
        <taxon>Glomerales</taxon>
        <taxon>Glomeraceae</taxon>
        <taxon>Glomus</taxon>
    </lineage>
</organism>
<evidence type="ECO:0000313" key="3">
    <source>
        <dbReference type="Proteomes" id="UP000265703"/>
    </source>
</evidence>
<keyword evidence="3" id="KW-1185">Reference proteome</keyword>
<proteinExistence type="predicted"/>
<reference evidence="2 3" key="1">
    <citation type="submission" date="2018-06" db="EMBL/GenBank/DDBJ databases">
        <title>Comparative genomics reveals the genomic features of Rhizophagus irregularis, R. cerebriforme, R. diaphanum and Gigaspora rosea, and their symbiotic lifestyle signature.</title>
        <authorList>
            <person name="Morin E."/>
            <person name="San Clemente H."/>
            <person name="Chen E.C.H."/>
            <person name="De La Providencia I."/>
            <person name="Hainaut M."/>
            <person name="Kuo A."/>
            <person name="Kohler A."/>
            <person name="Murat C."/>
            <person name="Tang N."/>
            <person name="Roy S."/>
            <person name="Loubradou J."/>
            <person name="Henrissat B."/>
            <person name="Grigoriev I.V."/>
            <person name="Corradi N."/>
            <person name="Roux C."/>
            <person name="Martin F.M."/>
        </authorList>
    </citation>
    <scope>NUCLEOTIDE SEQUENCE [LARGE SCALE GENOMIC DNA]</scope>
    <source>
        <strain evidence="2 3">DAOM 227022</strain>
    </source>
</reference>
<feature type="region of interest" description="Disordered" evidence="1">
    <location>
        <begin position="128"/>
        <end position="177"/>
    </location>
</feature>
<feature type="compositionally biased region" description="Low complexity" evidence="1">
    <location>
        <begin position="128"/>
        <end position="176"/>
    </location>
</feature>
<evidence type="ECO:0008006" key="4">
    <source>
        <dbReference type="Google" id="ProtNLM"/>
    </source>
</evidence>
<dbReference type="AlphaFoldDB" id="A0A397T9D3"/>
<dbReference type="SMART" id="SM00367">
    <property type="entry name" value="LRR_CC"/>
    <property type="match status" value="6"/>
</dbReference>
<name>A0A397T9D3_9GLOM</name>
<dbReference type="InterPro" id="IPR006553">
    <property type="entry name" value="Leu-rich_rpt_Cys-con_subtyp"/>
</dbReference>
<dbReference type="SUPFAM" id="SSF52058">
    <property type="entry name" value="L domain-like"/>
    <property type="match status" value="1"/>
</dbReference>
<evidence type="ECO:0000313" key="2">
    <source>
        <dbReference type="EMBL" id="RIA94853.1"/>
    </source>
</evidence>
<dbReference type="InterPro" id="IPR001611">
    <property type="entry name" value="Leu-rich_rpt"/>
</dbReference>
<dbReference type="Gene3D" id="3.80.10.10">
    <property type="entry name" value="Ribonuclease Inhibitor"/>
    <property type="match status" value="2"/>
</dbReference>
<evidence type="ECO:0000256" key="1">
    <source>
        <dbReference type="SAM" id="MobiDB-lite"/>
    </source>
</evidence>
<sequence>MIADQKHSSDSIASEQEVIRHMGIIAKLLGLDEQNLKVYNVLSEEIGTLVKKLDNYHFKQIKLKRRINSLEAEIEDLDECVDREAVVDLIHEIVPLLIGKKGKALSESSEDSDSDKIIEGSHWYQSTLSETSSSESSSSESSSSSEGSSSETSSSESSLSESSSSETSSKSSSSDSDIGEIYLPEQELKNSCSINNIWEREANLEWHKRMEFLFGGIVQGNYTVKEYYSKLKEYNLSKDYPEWLLKNLFLRGLLSENTFKVLLNRLEIQHILFMAHLSIFIIPELLECGAPILWRRIELKGNEVDDRSRLERFFKIVRGGGRRPVYSSKLTHLKILDYRSLSNKKIKGIMHTFQNIIHLDFRGSMKPESIGNVLKLIAESYPNLKYLNISALYSGFKNDKGLCAIANSCYKIECLNNFRRTEFSETSICSVIYSCPRFQQLDLSFCQITDITIKEIAGSCLNLKYLNLEGYNNISKEAVDQLVSLNQNIHVENFMPIQVPSLDMIHKLARCLGIPHDAPRDVISLNNFINDELSRRLSERCIIARPSLWSGGRLYNTWHSVDNNQNLVISQIHRQPNRRSPRIYFDRILADQAEWWYSTDLTNLERNIAQVDQSDIWKLVMRRAFLKGLTSENQLAMKESGDFVNYVNWEKEINLITTCKDAGSRSYNTAIGLGRIVSVITEEDVKCLGLKIDQIKLLEQILYFLLIDKSLYPALFVGQLWYRCGASILWRRIELKGIRAEDQYRLEKFLKLDVKGQKPVYGSHLTHLKISYYPLLSNEKIKGILQLFPNIIYLDFENSPGISDKALHMIADSYPNLKYLNLGDTELDLNKTFTSKPIADKGLSAIAQSCHKLEYLNISYRRELTEISICNIIYSCPMLQHLDLSFCNITDFTIGQIARLCLNLKYLDLEGCGNIRKKALDQLNSENIHIKFFRDKVVPDFIATYSGYLRQALGNQNINFIFSLIRKYHNTLQNGSLE</sequence>
<dbReference type="Proteomes" id="UP000265703">
    <property type="component" value="Unassembled WGS sequence"/>
</dbReference>
<protein>
    <recommendedName>
        <fullName evidence="4">RNI-like protein</fullName>
    </recommendedName>
</protein>
<gene>
    <name evidence="2" type="ORF">C1645_817440</name>
</gene>
<dbReference type="STRING" id="658196.A0A397T9D3"/>
<comment type="caution">
    <text evidence="2">The sequence shown here is derived from an EMBL/GenBank/DDBJ whole genome shotgun (WGS) entry which is preliminary data.</text>
</comment>
<dbReference type="InterPro" id="IPR032675">
    <property type="entry name" value="LRR_dom_sf"/>
</dbReference>